<organism evidence="17 18">
    <name type="scientific">Staphylococcus succinus</name>
    <dbReference type="NCBI Taxonomy" id="61015"/>
    <lineage>
        <taxon>Bacteria</taxon>
        <taxon>Bacillati</taxon>
        <taxon>Bacillota</taxon>
        <taxon>Bacilli</taxon>
        <taxon>Bacillales</taxon>
        <taxon>Staphylococcaceae</taxon>
        <taxon>Staphylococcus</taxon>
    </lineage>
</organism>
<dbReference type="InterPro" id="IPR004100">
    <property type="entry name" value="ATPase_F1/V1/A1_a/bsu_N"/>
</dbReference>
<gene>
    <name evidence="13" type="primary">atpA</name>
    <name evidence="17" type="ORF">BU057_03450</name>
</gene>
<evidence type="ECO:0000313" key="17">
    <source>
        <dbReference type="EMBL" id="PTI69937.1"/>
    </source>
</evidence>
<reference evidence="17 18" key="1">
    <citation type="journal article" date="2016" name="Front. Microbiol.">
        <title>Comprehensive Phylogenetic Analysis of Bovine Non-aureus Staphylococci Species Based on Whole-Genome Sequencing.</title>
        <authorList>
            <person name="Naushad S."/>
            <person name="Barkema H.W."/>
            <person name="Luby C."/>
            <person name="Condas L.A."/>
            <person name="Nobrega D.B."/>
            <person name="Carson D.A."/>
            <person name="De Buck J."/>
        </authorList>
    </citation>
    <scope>NUCLEOTIDE SEQUENCE [LARGE SCALE GENOMIC DNA]</scope>
    <source>
        <strain evidence="17 18">SNUC 1084</strain>
    </source>
</reference>
<dbReference type="Pfam" id="PF00006">
    <property type="entry name" value="ATP-synt_ab"/>
    <property type="match status" value="1"/>
</dbReference>
<keyword evidence="9 13" id="KW-0406">Ion transport</keyword>
<keyword evidence="18" id="KW-1185">Reference proteome</keyword>
<feature type="domain" description="ATPase F1/V1/A1 complex alpha/beta subunit nucleotide-binding" evidence="14">
    <location>
        <begin position="149"/>
        <end position="364"/>
    </location>
</feature>
<dbReference type="SUPFAM" id="SSF47917">
    <property type="entry name" value="C-terminal domain of alpha and beta subunits of F1 ATP synthase"/>
    <property type="match status" value="1"/>
</dbReference>
<dbReference type="Gene3D" id="2.40.30.20">
    <property type="match status" value="1"/>
</dbReference>
<evidence type="ECO:0000313" key="18">
    <source>
        <dbReference type="Proteomes" id="UP000240859"/>
    </source>
</evidence>
<evidence type="ECO:0000259" key="16">
    <source>
        <dbReference type="Pfam" id="PF02874"/>
    </source>
</evidence>
<dbReference type="InterPro" id="IPR000194">
    <property type="entry name" value="ATPase_F1/V1/A1_a/bsu_nucl-bd"/>
</dbReference>
<comment type="subcellular location">
    <subcellularLocation>
        <location evidence="13">Cell membrane</location>
        <topology evidence="13">Peripheral membrane protein</topology>
    </subcellularLocation>
    <subcellularLocation>
        <location evidence="2">Membrane</location>
    </subcellularLocation>
</comment>
<keyword evidence="8 13" id="KW-1278">Translocase</keyword>
<dbReference type="RefSeq" id="WP_046837801.1">
    <property type="nucleotide sequence ID" value="NZ_CP118976.1"/>
</dbReference>
<dbReference type="InterPro" id="IPR038376">
    <property type="entry name" value="ATP_synth_asu_C_sf"/>
</dbReference>
<keyword evidence="7 13" id="KW-0067">ATP-binding</keyword>
<keyword evidence="6 13" id="KW-0375">Hydrogen ion transport</keyword>
<feature type="domain" description="ATP synthase alpha subunit C-terminal" evidence="15">
    <location>
        <begin position="371"/>
        <end position="493"/>
    </location>
</feature>
<dbReference type="HAMAP" id="MF_01346">
    <property type="entry name" value="ATP_synth_alpha_bact"/>
    <property type="match status" value="1"/>
</dbReference>
<dbReference type="Pfam" id="PF00306">
    <property type="entry name" value="ATP-synt_ab_C"/>
    <property type="match status" value="1"/>
</dbReference>
<evidence type="ECO:0000256" key="11">
    <source>
        <dbReference type="ARBA" id="ARBA00023196"/>
    </source>
</evidence>
<keyword evidence="10 13" id="KW-0472">Membrane</keyword>
<dbReference type="InterPro" id="IPR005294">
    <property type="entry name" value="ATP_synth_F1_asu"/>
</dbReference>
<dbReference type="Gene3D" id="1.20.150.20">
    <property type="entry name" value="ATP synthase alpha/beta chain, C-terminal domain"/>
    <property type="match status" value="1"/>
</dbReference>
<dbReference type="NCBIfam" id="TIGR00962">
    <property type="entry name" value="atpA"/>
    <property type="match status" value="1"/>
</dbReference>
<dbReference type="InterPro" id="IPR033732">
    <property type="entry name" value="ATP_synth_F1_a_nt-bd_dom"/>
</dbReference>
<accession>A0ABX5IQS0</accession>
<evidence type="ECO:0000256" key="10">
    <source>
        <dbReference type="ARBA" id="ARBA00023136"/>
    </source>
</evidence>
<dbReference type="InterPro" id="IPR023366">
    <property type="entry name" value="ATP_synth_asu-like_sf"/>
</dbReference>
<keyword evidence="13" id="KW-1003">Cell membrane</keyword>
<dbReference type="NCBIfam" id="NF009884">
    <property type="entry name" value="PRK13343.1"/>
    <property type="match status" value="1"/>
</dbReference>
<dbReference type="InterPro" id="IPR036121">
    <property type="entry name" value="ATPase_F1/V1/A1_a/bsu_N_sf"/>
</dbReference>
<proteinExistence type="inferred from homology"/>
<evidence type="ECO:0000259" key="14">
    <source>
        <dbReference type="Pfam" id="PF00006"/>
    </source>
</evidence>
<keyword evidence="12 13" id="KW-0066">ATP synthesis</keyword>
<sequence length="503" mass="54689">MAIKAEEISALLRSQIENYESETTVTDVGTVLQIGDGIALIHGLNDVMAGELVEFKSGVLGLAQNLEESNVGVVILGPYTDIKEGDEVKRTGRIMEVPVGDELIGRVVNPLGQPIDGQGPVNTTKSRPVEKKATGVMDRKSVDEPLQTGIKAIDALVPIGRGQRELIIGDRQTGKTTVAIDTILNQKDQGTICIYVAIGQKDSTVRANVEKLRQEGALDYTIIVSASAADPAPMLYIAPYAGVTMGEEFMFNGKHVLVVYDDLTKQASAYRELSLLLRRPPGREAYPGDVFYIHSRLLERAAKLNDELGGGSITALPIIETQAGDISSYVPTNVISITDGQIFLQSDLFFSGVRPAINAGQSVSRVGGSAQIKAMKKVAGTLRLDLASYRELESFAQFGSDLDEFTAQKLERGKRTVEVLKQDQNKPLPVENQVLIIYALTKGYLDDIPVVDITRFEDELNQWAKSNASELLEEIKTSGGLPNDDAFEKAITEFKKSFSRTEA</sequence>
<evidence type="ECO:0000256" key="1">
    <source>
        <dbReference type="ARBA" id="ARBA00003784"/>
    </source>
</evidence>
<dbReference type="PIRSF" id="PIRSF039088">
    <property type="entry name" value="F_ATPase_subunit_alpha"/>
    <property type="match status" value="1"/>
</dbReference>
<keyword evidence="5 13" id="KW-0547">Nucleotide-binding</keyword>
<dbReference type="InterPro" id="IPR000793">
    <property type="entry name" value="ATP_synth_asu_C"/>
</dbReference>
<keyword evidence="4 13" id="KW-0813">Transport</keyword>
<evidence type="ECO:0000256" key="8">
    <source>
        <dbReference type="ARBA" id="ARBA00022967"/>
    </source>
</evidence>
<evidence type="ECO:0000256" key="12">
    <source>
        <dbReference type="ARBA" id="ARBA00023310"/>
    </source>
</evidence>
<dbReference type="Gene3D" id="3.40.50.300">
    <property type="entry name" value="P-loop containing nucleotide triphosphate hydrolases"/>
    <property type="match status" value="1"/>
</dbReference>
<dbReference type="InterPro" id="IPR027417">
    <property type="entry name" value="P-loop_NTPase"/>
</dbReference>
<dbReference type="CDD" id="cd01132">
    <property type="entry name" value="F1-ATPase_alpha_CD"/>
    <property type="match status" value="1"/>
</dbReference>
<evidence type="ECO:0000256" key="6">
    <source>
        <dbReference type="ARBA" id="ARBA00022781"/>
    </source>
</evidence>
<comment type="similarity">
    <text evidence="3 13">Belongs to the ATPase alpha/beta chains family.</text>
</comment>
<dbReference type="Proteomes" id="UP000240859">
    <property type="component" value="Unassembled WGS sequence"/>
</dbReference>
<dbReference type="SUPFAM" id="SSF50615">
    <property type="entry name" value="N-terminal domain of alpha and beta subunits of F1 ATP synthase"/>
    <property type="match status" value="1"/>
</dbReference>
<dbReference type="GeneID" id="93719929"/>
<dbReference type="EMBL" id="PZFR01000010">
    <property type="protein sequence ID" value="PTI69937.1"/>
    <property type="molecule type" value="Genomic_DNA"/>
</dbReference>
<evidence type="ECO:0000259" key="15">
    <source>
        <dbReference type="Pfam" id="PF00306"/>
    </source>
</evidence>
<dbReference type="PANTHER" id="PTHR48082">
    <property type="entry name" value="ATP SYNTHASE SUBUNIT ALPHA, MITOCHONDRIAL"/>
    <property type="match status" value="1"/>
</dbReference>
<keyword evidence="11 13" id="KW-0139">CF(1)</keyword>
<dbReference type="EC" id="7.1.2.2" evidence="13"/>
<evidence type="ECO:0000256" key="3">
    <source>
        <dbReference type="ARBA" id="ARBA00008936"/>
    </source>
</evidence>
<dbReference type="CDD" id="cd18116">
    <property type="entry name" value="ATP-synt_F1_alpha_N"/>
    <property type="match status" value="1"/>
</dbReference>
<dbReference type="Pfam" id="PF02874">
    <property type="entry name" value="ATP-synt_ab_N"/>
    <property type="match status" value="1"/>
</dbReference>
<evidence type="ECO:0000256" key="2">
    <source>
        <dbReference type="ARBA" id="ARBA00004370"/>
    </source>
</evidence>
<evidence type="ECO:0000256" key="5">
    <source>
        <dbReference type="ARBA" id="ARBA00022741"/>
    </source>
</evidence>
<feature type="site" description="Required for activity" evidence="13">
    <location>
        <position position="362"/>
    </location>
</feature>
<evidence type="ECO:0000256" key="7">
    <source>
        <dbReference type="ARBA" id="ARBA00022840"/>
    </source>
</evidence>
<feature type="binding site" evidence="13">
    <location>
        <begin position="169"/>
        <end position="176"/>
    </location>
    <ligand>
        <name>ATP</name>
        <dbReference type="ChEBI" id="CHEBI:30616"/>
    </ligand>
</feature>
<name>A0ABX5IQS0_9STAP</name>
<evidence type="ECO:0000256" key="13">
    <source>
        <dbReference type="HAMAP-Rule" id="MF_01346"/>
    </source>
</evidence>
<dbReference type="CDD" id="cd18113">
    <property type="entry name" value="ATP-synt_F1_alpha_C"/>
    <property type="match status" value="1"/>
</dbReference>
<evidence type="ECO:0000256" key="9">
    <source>
        <dbReference type="ARBA" id="ARBA00023065"/>
    </source>
</evidence>
<evidence type="ECO:0000256" key="4">
    <source>
        <dbReference type="ARBA" id="ARBA00022448"/>
    </source>
</evidence>
<feature type="domain" description="ATPase F1/V1/A1 complex alpha/beta subunit N-terminal" evidence="16">
    <location>
        <begin position="27"/>
        <end position="92"/>
    </location>
</feature>
<dbReference type="PROSITE" id="PS00152">
    <property type="entry name" value="ATPASE_ALPHA_BETA"/>
    <property type="match status" value="1"/>
</dbReference>
<dbReference type="PANTHER" id="PTHR48082:SF2">
    <property type="entry name" value="ATP SYNTHASE SUBUNIT ALPHA, MITOCHONDRIAL"/>
    <property type="match status" value="1"/>
</dbReference>
<protein>
    <recommendedName>
        <fullName evidence="13">ATP synthase subunit alpha</fullName>
        <ecNumber evidence="13">7.1.2.2</ecNumber>
    </recommendedName>
    <alternativeName>
        <fullName evidence="13">ATP synthase F1 sector subunit alpha</fullName>
    </alternativeName>
    <alternativeName>
        <fullName evidence="13">F-ATPase subunit alpha</fullName>
    </alternativeName>
</protein>
<comment type="caution">
    <text evidence="17">The sequence shown here is derived from an EMBL/GenBank/DDBJ whole genome shotgun (WGS) entry which is preliminary data.</text>
</comment>
<dbReference type="InterPro" id="IPR020003">
    <property type="entry name" value="ATPase_a/bsu_AS"/>
</dbReference>
<comment type="function">
    <text evidence="1 13">Produces ATP from ADP in the presence of a proton gradient across the membrane. The alpha chain is a regulatory subunit.</text>
</comment>
<dbReference type="SUPFAM" id="SSF52540">
    <property type="entry name" value="P-loop containing nucleoside triphosphate hydrolases"/>
    <property type="match status" value="1"/>
</dbReference>
<comment type="catalytic activity">
    <reaction evidence="13">
        <text>ATP + H2O + 4 H(+)(in) = ADP + phosphate + 5 H(+)(out)</text>
        <dbReference type="Rhea" id="RHEA:57720"/>
        <dbReference type="ChEBI" id="CHEBI:15377"/>
        <dbReference type="ChEBI" id="CHEBI:15378"/>
        <dbReference type="ChEBI" id="CHEBI:30616"/>
        <dbReference type="ChEBI" id="CHEBI:43474"/>
        <dbReference type="ChEBI" id="CHEBI:456216"/>
        <dbReference type="EC" id="7.1.2.2"/>
    </reaction>
</comment>